<comment type="caution">
    <text evidence="2">The sequence shown here is derived from an EMBL/GenBank/DDBJ whole genome shotgun (WGS) entry which is preliminary data.</text>
</comment>
<accession>A0ABT2NNR6</accession>
<name>A0ABT2NNR6_9RHOB</name>
<evidence type="ECO:0000313" key="3">
    <source>
        <dbReference type="Proteomes" id="UP001205601"/>
    </source>
</evidence>
<dbReference type="EMBL" id="JAOCQF010000002">
    <property type="protein sequence ID" value="MCT8330534.1"/>
    <property type="molecule type" value="Genomic_DNA"/>
</dbReference>
<feature type="domain" description="Gfo/Idh/MocA-like oxidoreductase C-terminal" evidence="1">
    <location>
        <begin position="20"/>
        <end position="57"/>
    </location>
</feature>
<proteinExistence type="predicted"/>
<dbReference type="RefSeq" id="WP_261496394.1">
    <property type="nucleotide sequence ID" value="NZ_JAOCQF010000002.1"/>
</dbReference>
<reference evidence="3" key="1">
    <citation type="submission" date="2023-07" db="EMBL/GenBank/DDBJ databases">
        <title>Defluviimonas sediminis sp. nov., isolated from mangrove sediment.</title>
        <authorList>
            <person name="Liu L."/>
            <person name="Li J."/>
            <person name="Huang Y."/>
            <person name="Pan J."/>
            <person name="Li M."/>
        </authorList>
    </citation>
    <scope>NUCLEOTIDE SEQUENCE [LARGE SCALE GENOMIC DNA]</scope>
    <source>
        <strain evidence="3">FT324</strain>
    </source>
</reference>
<protein>
    <recommendedName>
        <fullName evidence="1">Gfo/Idh/MocA-like oxidoreductase C-terminal domain-containing protein</fullName>
    </recommendedName>
</protein>
<dbReference type="InterPro" id="IPR004104">
    <property type="entry name" value="Gfo/Idh/MocA-like_OxRdtase_C"/>
</dbReference>
<dbReference type="Pfam" id="PF02894">
    <property type="entry name" value="GFO_IDH_MocA_C"/>
    <property type="match status" value="1"/>
</dbReference>
<gene>
    <name evidence="2" type="ORF">N5I32_13495</name>
</gene>
<dbReference type="Proteomes" id="UP001205601">
    <property type="component" value="Unassembled WGS sequence"/>
</dbReference>
<sequence>MTVRPALVGAGLLADHRPDGVIRGEETPLVPAREALENLRVIDAARRSAATGTTITLNPIPAPEGDTP</sequence>
<evidence type="ECO:0000313" key="2">
    <source>
        <dbReference type="EMBL" id="MCT8330534.1"/>
    </source>
</evidence>
<dbReference type="Gene3D" id="3.30.360.10">
    <property type="entry name" value="Dihydrodipicolinate Reductase, domain 2"/>
    <property type="match status" value="1"/>
</dbReference>
<keyword evidence="3" id="KW-1185">Reference proteome</keyword>
<organism evidence="2 3">
    <name type="scientific">Albidovulum sediminis</name>
    <dbReference type="NCBI Taxonomy" id="3066345"/>
    <lineage>
        <taxon>Bacteria</taxon>
        <taxon>Pseudomonadati</taxon>
        <taxon>Pseudomonadota</taxon>
        <taxon>Alphaproteobacteria</taxon>
        <taxon>Rhodobacterales</taxon>
        <taxon>Paracoccaceae</taxon>
        <taxon>Albidovulum</taxon>
    </lineage>
</organism>
<evidence type="ECO:0000259" key="1">
    <source>
        <dbReference type="Pfam" id="PF02894"/>
    </source>
</evidence>